<dbReference type="SUPFAM" id="SSF57667">
    <property type="entry name" value="beta-beta-alpha zinc fingers"/>
    <property type="match status" value="4"/>
</dbReference>
<gene>
    <name evidence="11" type="ORF">ZHAS_00003776</name>
</gene>
<dbReference type="EMBL" id="KE524785">
    <property type="protein sequence ID" value="KFB36582.1"/>
    <property type="molecule type" value="Genomic_DNA"/>
</dbReference>
<dbReference type="STRING" id="74873.A0A084VF38"/>
<keyword evidence="5 8" id="KW-0862">Zinc</keyword>
<dbReference type="PROSITE" id="PS51915">
    <property type="entry name" value="ZAD"/>
    <property type="match status" value="1"/>
</dbReference>
<dbReference type="SMART" id="SM00868">
    <property type="entry name" value="zf-AD"/>
    <property type="match status" value="1"/>
</dbReference>
<dbReference type="EnsemblMetazoa" id="ASIC003776-RA">
    <property type="protein sequence ID" value="ASIC003776-PA"/>
    <property type="gene ID" value="ASIC003776"/>
</dbReference>
<dbReference type="InterPro" id="IPR036236">
    <property type="entry name" value="Znf_C2H2_sf"/>
</dbReference>
<accession>A0A084VF38</accession>
<evidence type="ECO:0000256" key="2">
    <source>
        <dbReference type="ARBA" id="ARBA00022723"/>
    </source>
</evidence>
<evidence type="ECO:0000256" key="8">
    <source>
        <dbReference type="PROSITE-ProRule" id="PRU01263"/>
    </source>
</evidence>
<feature type="domain" description="ZAD" evidence="10">
    <location>
        <begin position="8"/>
        <end position="79"/>
    </location>
</feature>
<dbReference type="PROSITE" id="PS00028">
    <property type="entry name" value="ZINC_FINGER_C2H2_1"/>
    <property type="match status" value="9"/>
</dbReference>
<dbReference type="SUPFAM" id="SSF57716">
    <property type="entry name" value="Glucocorticoid receptor-like (DNA-binding domain)"/>
    <property type="match status" value="1"/>
</dbReference>
<dbReference type="PANTHER" id="PTHR24406">
    <property type="entry name" value="TRANSCRIPTIONAL REPRESSOR CTCFL-RELATED"/>
    <property type="match status" value="1"/>
</dbReference>
<feature type="domain" description="C2H2-type" evidence="9">
    <location>
        <begin position="262"/>
        <end position="289"/>
    </location>
</feature>
<evidence type="ECO:0000313" key="12">
    <source>
        <dbReference type="EnsemblMetazoa" id="ASIC003776-PA"/>
    </source>
</evidence>
<dbReference type="Pfam" id="PF00096">
    <property type="entry name" value="zf-C2H2"/>
    <property type="match status" value="6"/>
</dbReference>
<protein>
    <submittedName>
        <fullName evidence="11 12">Zinc finger protein 555</fullName>
    </submittedName>
</protein>
<feature type="domain" description="C2H2-type" evidence="9">
    <location>
        <begin position="202"/>
        <end position="229"/>
    </location>
</feature>
<comment type="subcellular location">
    <subcellularLocation>
        <location evidence="1">Nucleus</location>
    </subcellularLocation>
</comment>
<dbReference type="PROSITE" id="PS50157">
    <property type="entry name" value="ZINC_FINGER_C2H2_2"/>
    <property type="match status" value="8"/>
</dbReference>
<dbReference type="VEuPathDB" id="VectorBase:ASIS019755"/>
<dbReference type="OMA" id="ICLTCHE"/>
<feature type="binding site" evidence="8">
    <location>
        <position position="10"/>
    </location>
    <ligand>
        <name>Zn(2+)</name>
        <dbReference type="ChEBI" id="CHEBI:29105"/>
    </ligand>
</feature>
<dbReference type="Proteomes" id="UP000030765">
    <property type="component" value="Unassembled WGS sequence"/>
</dbReference>
<dbReference type="EMBL" id="ATLV01012360">
    <property type="status" value="NOT_ANNOTATED_CDS"/>
    <property type="molecule type" value="Genomic_DNA"/>
</dbReference>
<keyword evidence="13" id="KW-1185">Reference proteome</keyword>
<evidence type="ECO:0000313" key="11">
    <source>
        <dbReference type="EMBL" id="KFB36582.1"/>
    </source>
</evidence>
<dbReference type="Gene3D" id="3.40.1800.20">
    <property type="match status" value="1"/>
</dbReference>
<feature type="domain" description="C2H2-type" evidence="9">
    <location>
        <begin position="324"/>
        <end position="352"/>
    </location>
</feature>
<sequence>MELVRLLSVCRLCLKQHSNYSSIFSDENLMKKIAYVFHFPVQQYESLSSVICSPCLGTVFDFAEYAERVGQNQAYLMLLVDKSADKSIKQLSVASHVANAKETNAQECDLEEAEADQEDPEVLPVVSNVSETSSKVDGDLVGQYLGFHCEVCDKKLGSFQALKEHCRVEHETVARVTCCGKRFTRKDRLHTHILNHVQPDAFKCETCSQICKTKATLQAHRKQHLSPEERPYQCNRCEQRFVSRSQLTNHEFTHVPIDQRKHVCPQCAKAFAFKYGLVRHMKVHSQHAKEFVCEICAKSYSTQAGLKQHLIEHENTEGEPQPRVQCTVCHQSYKNRDTLRLHVREKHKGNGVHFCETCEKDFPTKNTLATHIKYVHVRNVRYTCKVCGAAFRRRVELREHATRHTGKALYECNVCGQTFNHSSNYSTHRKNKHPRQEIINN</sequence>
<feature type="domain" description="C2H2-type" evidence="9">
    <location>
        <begin position="410"/>
        <end position="438"/>
    </location>
</feature>
<dbReference type="FunFam" id="3.30.160.60:FF:000870">
    <property type="entry name" value="zinc finger protein 197 isoform X1"/>
    <property type="match status" value="1"/>
</dbReference>
<dbReference type="GO" id="GO:0008270">
    <property type="term" value="F:zinc ion binding"/>
    <property type="evidence" value="ECO:0007669"/>
    <property type="project" value="UniProtKB-UniRule"/>
</dbReference>
<organism evidence="11">
    <name type="scientific">Anopheles sinensis</name>
    <name type="common">Mosquito</name>
    <dbReference type="NCBI Taxonomy" id="74873"/>
    <lineage>
        <taxon>Eukaryota</taxon>
        <taxon>Metazoa</taxon>
        <taxon>Ecdysozoa</taxon>
        <taxon>Arthropoda</taxon>
        <taxon>Hexapoda</taxon>
        <taxon>Insecta</taxon>
        <taxon>Pterygota</taxon>
        <taxon>Neoptera</taxon>
        <taxon>Endopterygota</taxon>
        <taxon>Diptera</taxon>
        <taxon>Nematocera</taxon>
        <taxon>Culicoidea</taxon>
        <taxon>Culicidae</taxon>
        <taxon>Anophelinae</taxon>
        <taxon>Anopheles</taxon>
    </lineage>
</organism>
<evidence type="ECO:0000256" key="7">
    <source>
        <dbReference type="PROSITE-ProRule" id="PRU00042"/>
    </source>
</evidence>
<feature type="domain" description="C2H2-type" evidence="9">
    <location>
        <begin position="232"/>
        <end position="254"/>
    </location>
</feature>
<dbReference type="GO" id="GO:0005634">
    <property type="term" value="C:nucleus"/>
    <property type="evidence" value="ECO:0007669"/>
    <property type="project" value="UniProtKB-SubCell"/>
</dbReference>
<feature type="binding site" evidence="8">
    <location>
        <position position="13"/>
    </location>
    <ligand>
        <name>Zn(2+)</name>
        <dbReference type="ChEBI" id="CHEBI:29105"/>
    </ligand>
</feature>
<keyword evidence="4 7" id="KW-0863">Zinc-finger</keyword>
<dbReference type="Gene3D" id="3.30.160.60">
    <property type="entry name" value="Classic Zinc Finger"/>
    <property type="match status" value="6"/>
</dbReference>
<keyword evidence="6" id="KW-0539">Nucleus</keyword>
<evidence type="ECO:0000259" key="10">
    <source>
        <dbReference type="PROSITE" id="PS51915"/>
    </source>
</evidence>
<evidence type="ECO:0000256" key="3">
    <source>
        <dbReference type="ARBA" id="ARBA00022737"/>
    </source>
</evidence>
<dbReference type="InterPro" id="IPR050888">
    <property type="entry name" value="ZnF_C2H2-type_TF"/>
</dbReference>
<dbReference type="VEuPathDB" id="VectorBase:ASIC003776"/>
<keyword evidence="2 8" id="KW-0479">Metal-binding</keyword>
<reference evidence="11 13" key="1">
    <citation type="journal article" date="2014" name="BMC Genomics">
        <title>Genome sequence of Anopheles sinensis provides insight into genetics basis of mosquito competence for malaria parasites.</title>
        <authorList>
            <person name="Zhou D."/>
            <person name="Zhang D."/>
            <person name="Ding G."/>
            <person name="Shi L."/>
            <person name="Hou Q."/>
            <person name="Ye Y."/>
            <person name="Xu Y."/>
            <person name="Zhou H."/>
            <person name="Xiong C."/>
            <person name="Li S."/>
            <person name="Yu J."/>
            <person name="Hong S."/>
            <person name="Yu X."/>
            <person name="Zou P."/>
            <person name="Chen C."/>
            <person name="Chang X."/>
            <person name="Wang W."/>
            <person name="Lv Y."/>
            <person name="Sun Y."/>
            <person name="Ma L."/>
            <person name="Shen B."/>
            <person name="Zhu C."/>
        </authorList>
    </citation>
    <scope>NUCLEOTIDE SEQUENCE [LARGE SCALE GENOMIC DNA]</scope>
</reference>
<dbReference type="SMART" id="SM00355">
    <property type="entry name" value="ZnF_C2H2"/>
    <property type="match status" value="10"/>
</dbReference>
<evidence type="ECO:0000256" key="1">
    <source>
        <dbReference type="ARBA" id="ARBA00004123"/>
    </source>
</evidence>
<feature type="domain" description="C2H2-type" evidence="9">
    <location>
        <begin position="382"/>
        <end position="409"/>
    </location>
</feature>
<reference evidence="12" key="2">
    <citation type="submission" date="2020-05" db="UniProtKB">
        <authorList>
            <consortium name="EnsemblMetazoa"/>
        </authorList>
    </citation>
    <scope>IDENTIFICATION</scope>
</reference>
<dbReference type="OrthoDB" id="7758866at2759"/>
<evidence type="ECO:0000256" key="5">
    <source>
        <dbReference type="ARBA" id="ARBA00022833"/>
    </source>
</evidence>
<name>A0A084VF38_ANOSI</name>
<feature type="domain" description="C2H2-type" evidence="9">
    <location>
        <begin position="353"/>
        <end position="381"/>
    </location>
</feature>
<evidence type="ECO:0000256" key="4">
    <source>
        <dbReference type="ARBA" id="ARBA00022771"/>
    </source>
</evidence>
<evidence type="ECO:0000313" key="13">
    <source>
        <dbReference type="Proteomes" id="UP000030765"/>
    </source>
</evidence>
<dbReference type="InterPro" id="IPR012934">
    <property type="entry name" value="Znf_AD"/>
</dbReference>
<dbReference type="Pfam" id="PF07776">
    <property type="entry name" value="zf-AD"/>
    <property type="match status" value="1"/>
</dbReference>
<evidence type="ECO:0000259" key="9">
    <source>
        <dbReference type="PROSITE" id="PS50157"/>
    </source>
</evidence>
<feature type="binding site" evidence="8">
    <location>
        <position position="52"/>
    </location>
    <ligand>
        <name>Zn(2+)</name>
        <dbReference type="ChEBI" id="CHEBI:29105"/>
    </ligand>
</feature>
<dbReference type="AlphaFoldDB" id="A0A084VF38"/>
<proteinExistence type="predicted"/>
<evidence type="ECO:0000256" key="6">
    <source>
        <dbReference type="ARBA" id="ARBA00023242"/>
    </source>
</evidence>
<dbReference type="InterPro" id="IPR013087">
    <property type="entry name" value="Znf_C2H2_type"/>
</dbReference>
<feature type="domain" description="C2H2-type" evidence="9">
    <location>
        <begin position="291"/>
        <end position="318"/>
    </location>
</feature>
<feature type="binding site" evidence="8">
    <location>
        <position position="55"/>
    </location>
    <ligand>
        <name>Zn(2+)</name>
        <dbReference type="ChEBI" id="CHEBI:29105"/>
    </ligand>
</feature>
<keyword evidence="3" id="KW-0677">Repeat</keyword>